<accession>A0A9X3DET9</accession>
<reference evidence="1" key="1">
    <citation type="submission" date="2022-11" db="EMBL/GenBank/DDBJ databases">
        <authorList>
            <person name="Graham C."/>
            <person name="Newman J.D."/>
        </authorList>
    </citation>
    <scope>NUCLEOTIDE SEQUENCE</scope>
    <source>
        <strain evidence="1">DSM 19486</strain>
    </source>
</reference>
<protein>
    <submittedName>
        <fullName evidence="1">Uncharacterized protein</fullName>
    </submittedName>
</protein>
<evidence type="ECO:0000313" key="1">
    <source>
        <dbReference type="EMBL" id="MCX3266468.1"/>
    </source>
</evidence>
<name>A0A9X3DET9_9SPHI</name>
<dbReference type="AlphaFoldDB" id="A0A9X3DET9"/>
<proteinExistence type="predicted"/>
<sequence>MFSTTLLPDFRKLSDYFNNLQEHHILEVEKLGGVPVHLEYYNEQMFRELEVNLNKLLNHYNLQHHFKEMLYLILSKSEEIGKQWTAYKQKYNDDIMLKEIATFLLGISRIKPNETLQLNIKPSLSETIKLKNSDVTKWVTDVMYKAVENQDFPLSLFGTQIYTLFDDGFGGNLSPAKMKQASELKPDNPRHKLLPMMANMCFYLQSYLINQTHLTLQPNTSLSDVQANFFFDLLSMLQYIEPELINSEPKDYIYSLLANFKK</sequence>
<dbReference type="EMBL" id="JAPJUH010000005">
    <property type="protein sequence ID" value="MCX3266468.1"/>
    <property type="molecule type" value="Genomic_DNA"/>
</dbReference>
<gene>
    <name evidence="1" type="ORF">OQZ29_17040</name>
</gene>
<keyword evidence="2" id="KW-1185">Reference proteome</keyword>
<dbReference type="Proteomes" id="UP001142592">
    <property type="component" value="Unassembled WGS sequence"/>
</dbReference>
<comment type="caution">
    <text evidence="1">The sequence shown here is derived from an EMBL/GenBank/DDBJ whole genome shotgun (WGS) entry which is preliminary data.</text>
</comment>
<dbReference type="RefSeq" id="WP_010600179.1">
    <property type="nucleotide sequence ID" value="NZ_JAPJUH010000005.1"/>
</dbReference>
<evidence type="ECO:0000313" key="2">
    <source>
        <dbReference type="Proteomes" id="UP001142592"/>
    </source>
</evidence>
<organism evidence="1 2">
    <name type="scientific">Pedobacter agri</name>
    <dbReference type="NCBI Taxonomy" id="454586"/>
    <lineage>
        <taxon>Bacteria</taxon>
        <taxon>Pseudomonadati</taxon>
        <taxon>Bacteroidota</taxon>
        <taxon>Sphingobacteriia</taxon>
        <taxon>Sphingobacteriales</taxon>
        <taxon>Sphingobacteriaceae</taxon>
        <taxon>Pedobacter</taxon>
    </lineage>
</organism>